<comment type="similarity">
    <text evidence="2">Belongs to the bacterial solute-binding protein 2 family.</text>
</comment>
<evidence type="ECO:0000259" key="5">
    <source>
        <dbReference type="Pfam" id="PF13407"/>
    </source>
</evidence>
<sequence length="294" mass="31011">MKKLLLALCLVAILGVSAFASSMTIGLSVSTLNNPFFVILRDGAIEQAKILDVELVVMDAQNDPAKQVSDIEDLIQKKVDVILLNPTDADALVPAVEQANKAGIPLLTIDRSVSGGDVALHIASDNVKGGGMAAAYTVEQLGEKGVVVELEGITGASAARERGQGFDTYIAKFSGIKLAAKQTADFDRAKGMSVMENILQAQPKIDAVFAQNDEMALGAIQAIKAAKRQDEMFVVGFDAVPDALDAIKAGDMKATIAQQPWMMGVLGVMNGYLVVNGVELGVEFIPVPLKVITE</sequence>
<feature type="chain" id="PRO_5009516384" evidence="4">
    <location>
        <begin position="21"/>
        <end position="294"/>
    </location>
</feature>
<comment type="subcellular location">
    <subcellularLocation>
        <location evidence="1">Cell envelope</location>
    </subcellularLocation>
</comment>
<dbReference type="STRING" id="1797291.A2V47_07105"/>
<dbReference type="CDD" id="cd06323">
    <property type="entry name" value="PBP1_ribose_binding"/>
    <property type="match status" value="1"/>
</dbReference>
<dbReference type="GO" id="GO:0030313">
    <property type="term" value="C:cell envelope"/>
    <property type="evidence" value="ECO:0007669"/>
    <property type="project" value="UniProtKB-SubCell"/>
</dbReference>
<dbReference type="Proteomes" id="UP000177701">
    <property type="component" value="Unassembled WGS sequence"/>
</dbReference>
<evidence type="ECO:0000313" key="6">
    <source>
        <dbReference type="EMBL" id="OGD13976.1"/>
    </source>
</evidence>
<dbReference type="AlphaFoldDB" id="A0A1F5A746"/>
<dbReference type="EMBL" id="MEYH01000095">
    <property type="protein sequence ID" value="OGD13976.1"/>
    <property type="molecule type" value="Genomic_DNA"/>
</dbReference>
<organism evidence="6 7">
    <name type="scientific">Candidatus Sediminicultor quintus</name>
    <dbReference type="NCBI Taxonomy" id="1797291"/>
    <lineage>
        <taxon>Bacteria</taxon>
        <taxon>Pseudomonadati</taxon>
        <taxon>Atribacterota</taxon>
        <taxon>Candidatus Phoenicimicrobiia</taxon>
        <taxon>Candidatus Pheonicimicrobiales</taxon>
        <taxon>Candidatus Phoenicimicrobiaceae</taxon>
        <taxon>Candidatus Sediminicultor</taxon>
    </lineage>
</organism>
<keyword evidence="3 4" id="KW-0732">Signal</keyword>
<dbReference type="Gene3D" id="3.40.50.2300">
    <property type="match status" value="2"/>
</dbReference>
<dbReference type="InterPro" id="IPR025997">
    <property type="entry name" value="SBP_2_dom"/>
</dbReference>
<name>A0A1F5A746_9BACT</name>
<gene>
    <name evidence="6" type="ORF">A2V47_07105</name>
</gene>
<reference evidence="6 7" key="1">
    <citation type="journal article" date="2016" name="Nat. Commun.">
        <title>Thousands of microbial genomes shed light on interconnected biogeochemical processes in an aquifer system.</title>
        <authorList>
            <person name="Anantharaman K."/>
            <person name="Brown C.T."/>
            <person name="Hug L.A."/>
            <person name="Sharon I."/>
            <person name="Castelle C.J."/>
            <person name="Probst A.J."/>
            <person name="Thomas B.C."/>
            <person name="Singh A."/>
            <person name="Wilkins M.J."/>
            <person name="Karaoz U."/>
            <person name="Brodie E.L."/>
            <person name="Williams K.H."/>
            <person name="Hubbard S.S."/>
            <person name="Banfield J.F."/>
        </authorList>
    </citation>
    <scope>NUCLEOTIDE SEQUENCE [LARGE SCALE GENOMIC DNA]</scope>
</reference>
<evidence type="ECO:0000313" key="7">
    <source>
        <dbReference type="Proteomes" id="UP000177701"/>
    </source>
</evidence>
<protein>
    <submittedName>
        <fullName evidence="6">D-ribose ABC transporter substrate-binding protein</fullName>
    </submittedName>
</protein>
<dbReference type="Pfam" id="PF13407">
    <property type="entry name" value="Peripla_BP_4"/>
    <property type="match status" value="1"/>
</dbReference>
<dbReference type="GO" id="GO:0030246">
    <property type="term" value="F:carbohydrate binding"/>
    <property type="evidence" value="ECO:0007669"/>
    <property type="project" value="UniProtKB-ARBA"/>
</dbReference>
<comment type="caution">
    <text evidence="6">The sequence shown here is derived from an EMBL/GenBank/DDBJ whole genome shotgun (WGS) entry which is preliminary data.</text>
</comment>
<evidence type="ECO:0000256" key="1">
    <source>
        <dbReference type="ARBA" id="ARBA00004196"/>
    </source>
</evidence>
<accession>A0A1F5A746</accession>
<dbReference type="InterPro" id="IPR028082">
    <property type="entry name" value="Peripla_BP_I"/>
</dbReference>
<dbReference type="PANTHER" id="PTHR46847">
    <property type="entry name" value="D-ALLOSE-BINDING PERIPLASMIC PROTEIN-RELATED"/>
    <property type="match status" value="1"/>
</dbReference>
<feature type="signal peptide" evidence="4">
    <location>
        <begin position="1"/>
        <end position="20"/>
    </location>
</feature>
<dbReference type="SUPFAM" id="SSF53822">
    <property type="entry name" value="Periplasmic binding protein-like I"/>
    <property type="match status" value="1"/>
</dbReference>
<evidence type="ECO:0000256" key="2">
    <source>
        <dbReference type="ARBA" id="ARBA00007639"/>
    </source>
</evidence>
<proteinExistence type="inferred from homology"/>
<evidence type="ECO:0000256" key="3">
    <source>
        <dbReference type="ARBA" id="ARBA00022729"/>
    </source>
</evidence>
<evidence type="ECO:0000256" key="4">
    <source>
        <dbReference type="SAM" id="SignalP"/>
    </source>
</evidence>
<feature type="domain" description="Periplasmic binding protein" evidence="5">
    <location>
        <begin position="25"/>
        <end position="277"/>
    </location>
</feature>
<dbReference type="PANTHER" id="PTHR46847:SF1">
    <property type="entry name" value="D-ALLOSE-BINDING PERIPLASMIC PROTEIN-RELATED"/>
    <property type="match status" value="1"/>
</dbReference>